<evidence type="ECO:0000256" key="1">
    <source>
        <dbReference type="ARBA" id="ARBA00007917"/>
    </source>
</evidence>
<dbReference type="Pfam" id="PF10170">
    <property type="entry name" value="C6_DPF"/>
    <property type="match status" value="1"/>
</dbReference>
<reference evidence="5" key="1">
    <citation type="journal article" date="2002" name="Science">
        <title>The draft genome of Ciona intestinalis: insights into chordate and vertebrate origins.</title>
        <authorList>
            <person name="Dehal P."/>
            <person name="Satou Y."/>
            <person name="Campbell R.K."/>
            <person name="Chapman J."/>
            <person name="Degnan B."/>
            <person name="De Tomaso A."/>
            <person name="Davidson B."/>
            <person name="Di Gregorio A."/>
            <person name="Gelpke M."/>
            <person name="Goodstein D.M."/>
            <person name="Harafuji N."/>
            <person name="Hastings K.E."/>
            <person name="Ho I."/>
            <person name="Hotta K."/>
            <person name="Huang W."/>
            <person name="Kawashima T."/>
            <person name="Lemaire P."/>
            <person name="Martinez D."/>
            <person name="Meinertzhagen I.A."/>
            <person name="Necula S."/>
            <person name="Nonaka M."/>
            <person name="Putnam N."/>
            <person name="Rash S."/>
            <person name="Saiga H."/>
            <person name="Satake M."/>
            <person name="Terry A."/>
            <person name="Yamada L."/>
            <person name="Wang H.G."/>
            <person name="Awazu S."/>
            <person name="Azumi K."/>
            <person name="Boore J."/>
            <person name="Branno M."/>
            <person name="Chin-Bow S."/>
            <person name="DeSantis R."/>
            <person name="Doyle S."/>
            <person name="Francino P."/>
            <person name="Keys D.N."/>
            <person name="Haga S."/>
            <person name="Hayashi H."/>
            <person name="Hino K."/>
            <person name="Imai K.S."/>
            <person name="Inaba K."/>
            <person name="Kano S."/>
            <person name="Kobayashi K."/>
            <person name="Kobayashi M."/>
            <person name="Lee B.I."/>
            <person name="Makabe K.W."/>
            <person name="Manohar C."/>
            <person name="Matassi G."/>
            <person name="Medina M."/>
            <person name="Mochizuki Y."/>
            <person name="Mount S."/>
            <person name="Morishita T."/>
            <person name="Miura S."/>
            <person name="Nakayama A."/>
            <person name="Nishizaka S."/>
            <person name="Nomoto H."/>
            <person name="Ohta F."/>
            <person name="Oishi K."/>
            <person name="Rigoutsos I."/>
            <person name="Sano M."/>
            <person name="Sasaki A."/>
            <person name="Sasakura Y."/>
            <person name="Shoguchi E."/>
            <person name="Shin-i T."/>
            <person name="Spagnuolo A."/>
            <person name="Stainier D."/>
            <person name="Suzuki M.M."/>
            <person name="Tassy O."/>
            <person name="Takatori N."/>
            <person name="Tokuoka M."/>
            <person name="Yagi K."/>
            <person name="Yoshizaki F."/>
            <person name="Wada S."/>
            <person name="Zhang C."/>
            <person name="Hyatt P.D."/>
            <person name="Larimer F."/>
            <person name="Detter C."/>
            <person name="Doggett N."/>
            <person name="Glavina T."/>
            <person name="Hawkins T."/>
            <person name="Richardson P."/>
            <person name="Lucas S."/>
            <person name="Kohara Y."/>
            <person name="Levine M."/>
            <person name="Satoh N."/>
            <person name="Rokhsar D.S."/>
        </authorList>
    </citation>
    <scope>NUCLEOTIDE SEQUENCE [LARGE SCALE GENOMIC DNA]</scope>
</reference>
<sequence>MIAMEQPEQFTCSVCDITFDYKYHGRHLDGIGIKDIELLEEAFVIQDPFVPTRDFLVLGGHCSTWHYVTMGRSRYTISDRWQL</sequence>
<reference evidence="4" key="4">
    <citation type="submission" date="2025-09" db="UniProtKB">
        <authorList>
            <consortium name="Ensembl"/>
        </authorList>
    </citation>
    <scope>IDENTIFICATION</scope>
</reference>
<dbReference type="EMBL" id="EAAA01001689">
    <property type="status" value="NOT_ANNOTATED_CDS"/>
    <property type="molecule type" value="Genomic_DNA"/>
</dbReference>
<accession>H2XVR4</accession>
<dbReference type="Ensembl" id="ENSCINT00000035175.1">
    <property type="protein sequence ID" value="ENSCINP00000033748.1"/>
    <property type="gene ID" value="ENSCING00000020581.1"/>
</dbReference>
<protein>
    <recommendedName>
        <fullName evidence="2">Cysteine-rich DPF motif domain-containing protein 1</fullName>
    </recommendedName>
</protein>
<dbReference type="InterPro" id="IPR018785">
    <property type="entry name" value="CDPF1_dom"/>
</dbReference>
<organism evidence="4 5">
    <name type="scientific">Ciona intestinalis</name>
    <name type="common">Transparent sea squirt</name>
    <name type="synonym">Ascidia intestinalis</name>
    <dbReference type="NCBI Taxonomy" id="7719"/>
    <lineage>
        <taxon>Eukaryota</taxon>
        <taxon>Metazoa</taxon>
        <taxon>Chordata</taxon>
        <taxon>Tunicata</taxon>
        <taxon>Ascidiacea</taxon>
        <taxon>Phlebobranchia</taxon>
        <taxon>Cionidae</taxon>
        <taxon>Ciona</taxon>
    </lineage>
</organism>
<dbReference type="InParanoid" id="H2XVR4"/>
<evidence type="ECO:0000313" key="4">
    <source>
        <dbReference type="Ensembl" id="ENSCINP00000033748.1"/>
    </source>
</evidence>
<name>H2XVR4_CIOIN</name>
<evidence type="ECO:0000259" key="3">
    <source>
        <dbReference type="Pfam" id="PF10170"/>
    </source>
</evidence>
<comment type="similarity">
    <text evidence="1">Belongs to the CDPF1 family.</text>
</comment>
<evidence type="ECO:0000256" key="2">
    <source>
        <dbReference type="ARBA" id="ARBA00014801"/>
    </source>
</evidence>
<reference evidence="4" key="3">
    <citation type="submission" date="2025-08" db="UniProtKB">
        <authorList>
            <consortium name="Ensembl"/>
        </authorList>
    </citation>
    <scope>IDENTIFICATION</scope>
</reference>
<dbReference type="PANTHER" id="PTHR31849:SF1">
    <property type="entry name" value="CYSTEINE-RICH DPF MOTIF DOMAIN-CONTAINING PROTEIN 1"/>
    <property type="match status" value="1"/>
</dbReference>
<dbReference type="PANTHER" id="PTHR31849">
    <property type="entry name" value="CYSTEINE-RICH PDF MOTIF DOMAIN-CONTAINING PROTEIN 1"/>
    <property type="match status" value="1"/>
</dbReference>
<reference evidence="4" key="2">
    <citation type="journal article" date="2008" name="Genome Biol.">
        <title>Improved genome assembly and evidence-based global gene model set for the chordate Ciona intestinalis: new insight into intron and operon populations.</title>
        <authorList>
            <person name="Satou Y."/>
            <person name="Mineta K."/>
            <person name="Ogasawara M."/>
            <person name="Sasakura Y."/>
            <person name="Shoguchi E."/>
            <person name="Ueno K."/>
            <person name="Yamada L."/>
            <person name="Matsumoto J."/>
            <person name="Wasserscheid J."/>
            <person name="Dewar K."/>
            <person name="Wiley G.B."/>
            <person name="Macmil S.L."/>
            <person name="Roe B.A."/>
            <person name="Zeller R.W."/>
            <person name="Hastings K.E."/>
            <person name="Lemaire P."/>
            <person name="Lindquist E."/>
            <person name="Endo T."/>
            <person name="Hotta K."/>
            <person name="Inaba K."/>
        </authorList>
    </citation>
    <scope>NUCLEOTIDE SEQUENCE [LARGE SCALE GENOMIC DNA]</scope>
    <source>
        <strain evidence="4">wild type</strain>
    </source>
</reference>
<evidence type="ECO:0000313" key="5">
    <source>
        <dbReference type="Proteomes" id="UP000008144"/>
    </source>
</evidence>
<dbReference type="HOGENOM" id="CLU_2541878_0_0_1"/>
<dbReference type="InterPro" id="IPR042426">
    <property type="entry name" value="CDPF1"/>
</dbReference>
<proteinExistence type="inferred from homology"/>
<dbReference type="OMA" id="TISDRWQ"/>
<feature type="domain" description="Cysteine-rich DPF motif" evidence="3">
    <location>
        <begin position="10"/>
        <end position="65"/>
    </location>
</feature>
<dbReference type="AlphaFoldDB" id="H2XVR4"/>
<keyword evidence="5" id="KW-1185">Reference proteome</keyword>
<dbReference type="Proteomes" id="UP000008144">
    <property type="component" value="Chromosome 3"/>
</dbReference>